<dbReference type="Pfam" id="PF12973">
    <property type="entry name" value="Cupin_7"/>
    <property type="match status" value="1"/>
</dbReference>
<proteinExistence type="predicted"/>
<evidence type="ECO:0000313" key="3">
    <source>
        <dbReference type="Proteomes" id="UP001162802"/>
    </source>
</evidence>
<feature type="domain" description="ChrR-like cupin" evidence="1">
    <location>
        <begin position="9"/>
        <end position="105"/>
    </location>
</feature>
<comment type="caution">
    <text evidence="2">The sequence shown here is derived from an EMBL/GenBank/DDBJ whole genome shotgun (WGS) entry which is preliminary data.</text>
</comment>
<dbReference type="RefSeq" id="WP_243799847.1">
    <property type="nucleotide sequence ID" value="NZ_JALHAT010000015.1"/>
</dbReference>
<dbReference type="Proteomes" id="UP001162802">
    <property type="component" value="Unassembled WGS sequence"/>
</dbReference>
<dbReference type="InterPro" id="IPR025979">
    <property type="entry name" value="ChrR-like_cupin_dom"/>
</dbReference>
<dbReference type="SUPFAM" id="SSF51182">
    <property type="entry name" value="RmlC-like cupins"/>
    <property type="match status" value="2"/>
</dbReference>
<dbReference type="InterPro" id="IPR011051">
    <property type="entry name" value="RmlC_Cupin_sf"/>
</dbReference>
<gene>
    <name evidence="2" type="ORF">MTR65_10400</name>
</gene>
<evidence type="ECO:0000259" key="1">
    <source>
        <dbReference type="Pfam" id="PF12973"/>
    </source>
</evidence>
<keyword evidence="3" id="KW-1185">Reference proteome</keyword>
<evidence type="ECO:0000313" key="2">
    <source>
        <dbReference type="EMBL" id="MCJ1961092.1"/>
    </source>
</evidence>
<accession>A0ABT0AD24</accession>
<protein>
    <recommendedName>
        <fullName evidence="1">ChrR-like cupin domain-containing protein</fullName>
    </recommendedName>
</protein>
<organism evidence="2 3">
    <name type="scientific">Novosphingobium mangrovi</name>
    <name type="common">ex Hu et al. 2023</name>
    <dbReference type="NCBI Taxonomy" id="2930094"/>
    <lineage>
        <taxon>Bacteria</taxon>
        <taxon>Pseudomonadati</taxon>
        <taxon>Pseudomonadota</taxon>
        <taxon>Alphaproteobacteria</taxon>
        <taxon>Sphingomonadales</taxon>
        <taxon>Sphingomonadaceae</taxon>
        <taxon>Novosphingobium</taxon>
    </lineage>
</organism>
<sequence>MRPRVVDLRVDELDWEPLGPPGLYSRLLSRDPESGARTALQRMVPADGYTAPDTAHYHHTYEELLGVSGRFSFDGRNWVEAGAYLFHPPRTVHGFASTVPEESTFLSRVGRQLDFNFVPEPEQDDLYLAEGALPPRAPVALEKDAALDGFAPSRFLGADVEARVLSVDPETGEGSAFVRLPAGWQSTTTALPHYLEIFTTLGGIGVDDAAAAPGRSYFFYPAEDRINTLEAAEPTLAYVNFGGPVGL</sequence>
<dbReference type="EMBL" id="JALHAT010000015">
    <property type="protein sequence ID" value="MCJ1961092.1"/>
    <property type="molecule type" value="Genomic_DNA"/>
</dbReference>
<dbReference type="InterPro" id="IPR014710">
    <property type="entry name" value="RmlC-like_jellyroll"/>
</dbReference>
<name>A0ABT0AD24_9SPHN</name>
<dbReference type="Gene3D" id="2.60.120.10">
    <property type="entry name" value="Jelly Rolls"/>
    <property type="match status" value="2"/>
</dbReference>
<reference evidence="2" key="1">
    <citation type="submission" date="2022-03" db="EMBL/GenBank/DDBJ databases">
        <title>Identification of a novel bacterium isolated from mangrove sediments.</title>
        <authorList>
            <person name="Pan X."/>
        </authorList>
    </citation>
    <scope>NUCLEOTIDE SEQUENCE</scope>
    <source>
        <strain evidence="2">B2637</strain>
    </source>
</reference>